<dbReference type="AlphaFoldDB" id="A0A6N3ESC2"/>
<organism evidence="1">
    <name type="scientific">Clostridium paraputrificum</name>
    <dbReference type="NCBI Taxonomy" id="29363"/>
    <lineage>
        <taxon>Bacteria</taxon>
        <taxon>Bacillati</taxon>
        <taxon>Bacillota</taxon>
        <taxon>Clostridia</taxon>
        <taxon>Eubacteriales</taxon>
        <taxon>Clostridiaceae</taxon>
        <taxon>Clostridium</taxon>
    </lineage>
</organism>
<protein>
    <submittedName>
        <fullName evidence="1">Uncharacterized protein</fullName>
    </submittedName>
</protein>
<proteinExistence type="predicted"/>
<dbReference type="EMBL" id="CACRTV010000057">
    <property type="protein sequence ID" value="VYU44516.1"/>
    <property type="molecule type" value="Genomic_DNA"/>
</dbReference>
<dbReference type="RefSeq" id="WP_156561666.1">
    <property type="nucleotide sequence ID" value="NZ_CACRTV010000057.1"/>
</dbReference>
<evidence type="ECO:0000313" key="1">
    <source>
        <dbReference type="EMBL" id="VYU44516.1"/>
    </source>
</evidence>
<name>A0A6N3ESC2_9CLOT</name>
<sequence length="175" mass="20129">MDIKQSKSFADITREDGRLAISPYIDIEDYLLGDLILVLSPKTKQPIMYTVSETVSLYICYSIKKHRNEIVLRLVQEKDIDKIRYAGELDIADGLAEHIKVRLTDVGDTFTFALCNSEHIVKFANSGDYYDQGVWTHCPYCKSEAVDLFSNFNYCPNCSKPVKFQALDFKFDWSE</sequence>
<reference evidence="1" key="1">
    <citation type="submission" date="2019-11" db="EMBL/GenBank/DDBJ databases">
        <authorList>
            <person name="Feng L."/>
        </authorList>
    </citation>
    <scope>NUCLEOTIDE SEQUENCE</scope>
    <source>
        <strain evidence="1">CParaputrificumLFYP93</strain>
    </source>
</reference>
<gene>
    <name evidence="1" type="ORF">CPLFYP93_02296</name>
</gene>
<accession>A0A6N3ESC2</accession>